<name>A0A0G8AT66_9SYNE</name>
<dbReference type="EMBL" id="JYFQ01000149">
    <property type="protein sequence ID" value="KKZ11228.1"/>
    <property type="molecule type" value="Genomic_DNA"/>
</dbReference>
<evidence type="ECO:0000313" key="2">
    <source>
        <dbReference type="Proteomes" id="UP000035037"/>
    </source>
</evidence>
<gene>
    <name evidence="1" type="ORF">TQ37_07565</name>
</gene>
<protein>
    <submittedName>
        <fullName evidence="1">Uncharacterized protein</fullName>
    </submittedName>
</protein>
<accession>A0A0G8AT66</accession>
<reference evidence="1 2" key="1">
    <citation type="submission" date="2015-02" db="EMBL/GenBank/DDBJ databases">
        <authorList>
            <person name="Slaby B."/>
            <person name="Hentschel U."/>
        </authorList>
    </citation>
    <scope>NUCLEOTIDE SEQUENCE [LARGE SCALE GENOMIC DNA]</scope>
    <source>
        <strain evidence="1">15L</strain>
    </source>
</reference>
<organism evidence="1 2">
    <name type="scientific">Candidatus Synechococcus spongiarum 15L</name>
    <dbReference type="NCBI Taxonomy" id="1608419"/>
    <lineage>
        <taxon>Bacteria</taxon>
        <taxon>Bacillati</taxon>
        <taxon>Cyanobacteriota</taxon>
        <taxon>Cyanophyceae</taxon>
        <taxon>Synechococcales</taxon>
        <taxon>Synechococcaceae</taxon>
        <taxon>Synechococcus</taxon>
    </lineage>
</organism>
<dbReference type="Proteomes" id="UP000035037">
    <property type="component" value="Unassembled WGS sequence"/>
</dbReference>
<dbReference type="AlphaFoldDB" id="A0A0G8AT66"/>
<evidence type="ECO:0000313" key="1">
    <source>
        <dbReference type="EMBL" id="KKZ11228.1"/>
    </source>
</evidence>
<feature type="non-terminal residue" evidence="1">
    <location>
        <position position="102"/>
    </location>
</feature>
<sequence length="102" mass="11326">MEVRTVTANTNHSGGQEFCPVSLGDWLRAWQARSIPHVPAHLMGMASVDDCMSFDTEGPHINRLSTAFQGAAQARTQGRMIRFDCCSSMELKQRMASGQTFY</sequence>
<comment type="caution">
    <text evidence="1">The sequence shown here is derived from an EMBL/GenBank/DDBJ whole genome shotgun (WGS) entry which is preliminary data.</text>
</comment>
<proteinExistence type="predicted"/>
<reference evidence="1 2" key="2">
    <citation type="submission" date="2015-05" db="EMBL/GenBank/DDBJ databases">
        <title>Lifestyle Evolution in Cyanobacterial Symbionts of Sponges.</title>
        <authorList>
            <person name="Burgsdorf I."/>
            <person name="Slaby B.M."/>
            <person name="Handley K.M."/>
            <person name="Haber M."/>
            <person name="Blom J."/>
            <person name="Marshall C.W."/>
            <person name="Gilbert J.A."/>
            <person name="Hentschel U."/>
            <person name="Steindler L."/>
        </authorList>
    </citation>
    <scope>NUCLEOTIDE SEQUENCE [LARGE SCALE GENOMIC DNA]</scope>
    <source>
        <strain evidence="1">15L</strain>
    </source>
</reference>